<keyword evidence="14" id="KW-1185">Reference proteome</keyword>
<gene>
    <name evidence="13" type="ORF">DFO77_10497</name>
</gene>
<evidence type="ECO:0000256" key="10">
    <source>
        <dbReference type="ARBA" id="ARBA00042639"/>
    </source>
</evidence>
<dbReference type="GO" id="GO:0034599">
    <property type="term" value="P:cellular response to oxidative stress"/>
    <property type="evidence" value="ECO:0007669"/>
    <property type="project" value="TreeGrafter"/>
</dbReference>
<evidence type="ECO:0000256" key="6">
    <source>
        <dbReference type="ARBA" id="ARBA00023157"/>
    </source>
</evidence>
<comment type="catalytic activity">
    <reaction evidence="11">
        <text>a hydroperoxide + [thioredoxin]-dithiol = an alcohol + [thioredoxin]-disulfide + H2O</text>
        <dbReference type="Rhea" id="RHEA:62620"/>
        <dbReference type="Rhea" id="RHEA-COMP:10698"/>
        <dbReference type="Rhea" id="RHEA-COMP:10700"/>
        <dbReference type="ChEBI" id="CHEBI:15377"/>
        <dbReference type="ChEBI" id="CHEBI:29950"/>
        <dbReference type="ChEBI" id="CHEBI:30879"/>
        <dbReference type="ChEBI" id="CHEBI:35924"/>
        <dbReference type="ChEBI" id="CHEBI:50058"/>
        <dbReference type="EC" id="1.11.1.24"/>
    </reaction>
</comment>
<dbReference type="PROSITE" id="PS51352">
    <property type="entry name" value="THIOREDOXIN_2"/>
    <property type="match status" value="1"/>
</dbReference>
<keyword evidence="7" id="KW-0676">Redox-active center</keyword>
<dbReference type="Pfam" id="PF00578">
    <property type="entry name" value="AhpC-TSA"/>
    <property type="match status" value="1"/>
</dbReference>
<evidence type="ECO:0000256" key="5">
    <source>
        <dbReference type="ARBA" id="ARBA00023002"/>
    </source>
</evidence>
<dbReference type="PANTHER" id="PTHR42801">
    <property type="entry name" value="THIOREDOXIN-DEPENDENT PEROXIDE REDUCTASE"/>
    <property type="match status" value="1"/>
</dbReference>
<evidence type="ECO:0000313" key="13">
    <source>
        <dbReference type="EMBL" id="RCW38339.1"/>
    </source>
</evidence>
<dbReference type="PANTHER" id="PTHR42801:SF4">
    <property type="entry name" value="AHPC_TSA FAMILY PROTEIN"/>
    <property type="match status" value="1"/>
</dbReference>
<protein>
    <recommendedName>
        <fullName evidence="2">thioredoxin-dependent peroxiredoxin</fullName>
        <ecNumber evidence="2">1.11.1.24</ecNumber>
    </recommendedName>
    <alternativeName>
        <fullName evidence="8">Thioredoxin peroxidase</fullName>
    </alternativeName>
    <alternativeName>
        <fullName evidence="10">Thioredoxin-dependent peroxiredoxin Bcp</fullName>
    </alternativeName>
</protein>
<evidence type="ECO:0000256" key="9">
    <source>
        <dbReference type="ARBA" id="ARBA00038489"/>
    </source>
</evidence>
<comment type="caution">
    <text evidence="13">The sequence shown here is derived from an EMBL/GenBank/DDBJ whole genome shotgun (WGS) entry which is preliminary data.</text>
</comment>
<evidence type="ECO:0000313" key="14">
    <source>
        <dbReference type="Proteomes" id="UP000252733"/>
    </source>
</evidence>
<dbReference type="GO" id="GO:0045454">
    <property type="term" value="P:cell redox homeostasis"/>
    <property type="evidence" value="ECO:0007669"/>
    <property type="project" value="TreeGrafter"/>
</dbReference>
<dbReference type="InterPro" id="IPR013766">
    <property type="entry name" value="Thioredoxin_domain"/>
</dbReference>
<proteinExistence type="inferred from homology"/>
<evidence type="ECO:0000256" key="11">
    <source>
        <dbReference type="ARBA" id="ARBA00049091"/>
    </source>
</evidence>
<keyword evidence="6" id="KW-1015">Disulfide bond</keyword>
<comment type="similarity">
    <text evidence="9">Belongs to the peroxiredoxin family. BCP/PrxQ subfamily.</text>
</comment>
<evidence type="ECO:0000259" key="12">
    <source>
        <dbReference type="PROSITE" id="PS51352"/>
    </source>
</evidence>
<keyword evidence="5" id="KW-0560">Oxidoreductase</keyword>
<feature type="domain" description="Thioredoxin" evidence="12">
    <location>
        <begin position="3"/>
        <end position="183"/>
    </location>
</feature>
<dbReference type="GO" id="GO:0008379">
    <property type="term" value="F:thioredoxin peroxidase activity"/>
    <property type="evidence" value="ECO:0007669"/>
    <property type="project" value="TreeGrafter"/>
</dbReference>
<dbReference type="AlphaFoldDB" id="A0A368VAZ4"/>
<dbReference type="InterPro" id="IPR050924">
    <property type="entry name" value="Peroxiredoxin_BCP/PrxQ"/>
</dbReference>
<keyword evidence="3" id="KW-0575">Peroxidase</keyword>
<dbReference type="SUPFAM" id="SSF52833">
    <property type="entry name" value="Thioredoxin-like"/>
    <property type="match status" value="1"/>
</dbReference>
<dbReference type="Proteomes" id="UP000252733">
    <property type="component" value="Unassembled WGS sequence"/>
</dbReference>
<dbReference type="InterPro" id="IPR000866">
    <property type="entry name" value="AhpC/TSA"/>
</dbReference>
<evidence type="ECO:0000256" key="2">
    <source>
        <dbReference type="ARBA" id="ARBA00013017"/>
    </source>
</evidence>
<dbReference type="RefSeq" id="WP_114436526.1">
    <property type="nucleotide sequence ID" value="NZ_QPIZ01000004.1"/>
</dbReference>
<evidence type="ECO:0000256" key="8">
    <source>
        <dbReference type="ARBA" id="ARBA00032824"/>
    </source>
</evidence>
<dbReference type="EMBL" id="QPIZ01000004">
    <property type="protein sequence ID" value="RCW38339.1"/>
    <property type="molecule type" value="Genomic_DNA"/>
</dbReference>
<comment type="function">
    <text evidence="1">Thiol-specific peroxidase that catalyzes the reduction of hydrogen peroxide and organic hydroperoxides to water and alcohols, respectively. Plays a role in cell protection against oxidative stress by detoxifying peroxides and as sensor of hydrogen peroxide-mediated signaling events.</text>
</comment>
<reference evidence="13 14" key="1">
    <citation type="submission" date="2018-07" db="EMBL/GenBank/DDBJ databases">
        <title>Freshwater and sediment microbial communities from various areas in North America, analyzing microbe dynamics in response to fracking.</title>
        <authorList>
            <person name="Lamendella R."/>
        </authorList>
    </citation>
    <scope>NUCLEOTIDE SEQUENCE [LARGE SCALE GENOMIC DNA]</scope>
    <source>
        <strain evidence="13 14">160A</strain>
    </source>
</reference>
<organism evidence="13 14">
    <name type="scientific">Marinilabilia salmonicolor</name>
    <dbReference type="NCBI Taxonomy" id="989"/>
    <lineage>
        <taxon>Bacteria</taxon>
        <taxon>Pseudomonadati</taxon>
        <taxon>Bacteroidota</taxon>
        <taxon>Bacteroidia</taxon>
        <taxon>Marinilabiliales</taxon>
        <taxon>Marinilabiliaceae</taxon>
        <taxon>Marinilabilia</taxon>
    </lineage>
</organism>
<dbReference type="InterPro" id="IPR036249">
    <property type="entry name" value="Thioredoxin-like_sf"/>
</dbReference>
<dbReference type="EC" id="1.11.1.24" evidence="2"/>
<evidence type="ECO:0000256" key="4">
    <source>
        <dbReference type="ARBA" id="ARBA00022862"/>
    </source>
</evidence>
<evidence type="ECO:0000256" key="7">
    <source>
        <dbReference type="ARBA" id="ARBA00023284"/>
    </source>
</evidence>
<evidence type="ECO:0000256" key="1">
    <source>
        <dbReference type="ARBA" id="ARBA00003330"/>
    </source>
</evidence>
<dbReference type="GO" id="GO:0005737">
    <property type="term" value="C:cytoplasm"/>
    <property type="evidence" value="ECO:0007669"/>
    <property type="project" value="TreeGrafter"/>
</dbReference>
<keyword evidence="4" id="KW-0049">Antioxidant</keyword>
<name>A0A368VAZ4_9BACT</name>
<evidence type="ECO:0000256" key="3">
    <source>
        <dbReference type="ARBA" id="ARBA00022559"/>
    </source>
</evidence>
<sequence>MKLKEKQFAPDFTATDIYGNTFRLSDLRGKKIVLGFYRNVACPFCNRRVHQLMLNSVKLKNSNAAIVFLFESSNEKLKKSTFHKGISPWPLIGDPEQEVYKKYGVGTSVMKMMRTFVSANPMKAMKEAKENGYDTEKDEDASMAMIPADFFINENFMIERAHYGKHMDDHVPLEDLLAFAEAK</sequence>
<accession>A0A368VAZ4</accession>
<dbReference type="Gene3D" id="3.40.30.10">
    <property type="entry name" value="Glutaredoxin"/>
    <property type="match status" value="1"/>
</dbReference>